<name>A0A7S3EWJ2_9EUKA</name>
<evidence type="ECO:0000256" key="1">
    <source>
        <dbReference type="SAM" id="MobiDB-lite"/>
    </source>
</evidence>
<evidence type="ECO:0000313" key="2">
    <source>
        <dbReference type="EMBL" id="CAE0112554.1"/>
    </source>
</evidence>
<organism evidence="2">
    <name type="scientific">Haptolina ericina</name>
    <dbReference type="NCBI Taxonomy" id="156174"/>
    <lineage>
        <taxon>Eukaryota</taxon>
        <taxon>Haptista</taxon>
        <taxon>Haptophyta</taxon>
        <taxon>Prymnesiophyceae</taxon>
        <taxon>Prymnesiales</taxon>
        <taxon>Prymnesiaceae</taxon>
        <taxon>Haptolina</taxon>
    </lineage>
</organism>
<proteinExistence type="predicted"/>
<feature type="compositionally biased region" description="Low complexity" evidence="1">
    <location>
        <begin position="182"/>
        <end position="196"/>
    </location>
</feature>
<gene>
    <name evidence="2" type="ORF">HERI1096_LOCUS13214</name>
</gene>
<accession>A0A7S3EWJ2</accession>
<feature type="region of interest" description="Disordered" evidence="1">
    <location>
        <begin position="182"/>
        <end position="209"/>
    </location>
</feature>
<protein>
    <submittedName>
        <fullName evidence="2">Uncharacterized protein</fullName>
    </submittedName>
</protein>
<sequence length="257" mass="28245">MITSSLRHHLLKFGFTNYSVDILSEAGRLKDMAEQLRSTLLLISPHGAQFANVPFMHAGAGVIELMPPDFESQMYQHLCTFSGLRYEKVAAGRSYPKHSLTAWPLGSFRKPFSANMPSVVEATRHMLDSLPDYDMATSSALSMQFLPRSFAQNDTHQIAVEILKESSSIGQNTSASALAEISDTAADQSSDSSAAARGPPPGSTPEPNWQVSRISVLEAEVASLKSQIGVDRQRNTHLIQRFNAMNERLKHLEEVSV</sequence>
<dbReference type="EMBL" id="HBHX01023772">
    <property type="protein sequence ID" value="CAE0112554.1"/>
    <property type="molecule type" value="Transcribed_RNA"/>
</dbReference>
<dbReference type="AlphaFoldDB" id="A0A7S3EWJ2"/>
<reference evidence="2" key="1">
    <citation type="submission" date="2021-01" db="EMBL/GenBank/DDBJ databases">
        <authorList>
            <person name="Corre E."/>
            <person name="Pelletier E."/>
            <person name="Niang G."/>
            <person name="Scheremetjew M."/>
            <person name="Finn R."/>
            <person name="Kale V."/>
            <person name="Holt S."/>
            <person name="Cochrane G."/>
            <person name="Meng A."/>
            <person name="Brown T."/>
            <person name="Cohen L."/>
        </authorList>
    </citation>
    <scope>NUCLEOTIDE SEQUENCE</scope>
    <source>
        <strain evidence="2">CCMP281</strain>
    </source>
</reference>